<organism evidence="1 2">
    <name type="scientific">Catellatospora methionotrophica</name>
    <dbReference type="NCBI Taxonomy" id="121620"/>
    <lineage>
        <taxon>Bacteria</taxon>
        <taxon>Bacillati</taxon>
        <taxon>Actinomycetota</taxon>
        <taxon>Actinomycetes</taxon>
        <taxon>Micromonosporales</taxon>
        <taxon>Micromonosporaceae</taxon>
        <taxon>Catellatospora</taxon>
    </lineage>
</organism>
<evidence type="ECO:0000313" key="2">
    <source>
        <dbReference type="Proteomes" id="UP000660339"/>
    </source>
</evidence>
<dbReference type="Gene3D" id="3.10.129.10">
    <property type="entry name" value="Hotdog Thioesterase"/>
    <property type="match status" value="1"/>
</dbReference>
<dbReference type="Proteomes" id="UP000660339">
    <property type="component" value="Unassembled WGS sequence"/>
</dbReference>
<protein>
    <submittedName>
        <fullName evidence="1">Uncharacterized protein</fullName>
    </submittedName>
</protein>
<comment type="caution">
    <text evidence="1">The sequence shown here is derived from an EMBL/GenBank/DDBJ whole genome shotgun (WGS) entry which is preliminary data.</text>
</comment>
<gene>
    <name evidence="1" type="ORF">Cme02nite_58780</name>
</gene>
<dbReference type="EMBL" id="BONJ01000032">
    <property type="protein sequence ID" value="GIG17546.1"/>
    <property type="molecule type" value="Genomic_DNA"/>
</dbReference>
<dbReference type="AlphaFoldDB" id="A0A8J3PJL6"/>
<keyword evidence="2" id="KW-1185">Reference proteome</keyword>
<evidence type="ECO:0000313" key="1">
    <source>
        <dbReference type="EMBL" id="GIG17546.1"/>
    </source>
</evidence>
<reference evidence="1" key="1">
    <citation type="submission" date="2021-01" db="EMBL/GenBank/DDBJ databases">
        <title>Whole genome shotgun sequence of Catellatospora methionotrophica NBRC 14553.</title>
        <authorList>
            <person name="Komaki H."/>
            <person name="Tamura T."/>
        </authorList>
    </citation>
    <scope>NUCLEOTIDE SEQUENCE</scope>
    <source>
        <strain evidence="1">NBRC 14553</strain>
    </source>
</reference>
<sequence>MEVVVDRSVTENLFGTVGLARAYLGSPGRGTAAMEQHIVYQREVLARDTVYVHSDLLKAREKAALRAPSRAATRVARFQ</sequence>
<accession>A0A8J3PJL6</accession>
<dbReference type="SUPFAM" id="SSF54637">
    <property type="entry name" value="Thioesterase/thiol ester dehydrase-isomerase"/>
    <property type="match status" value="1"/>
</dbReference>
<name>A0A8J3PJL6_9ACTN</name>
<proteinExistence type="predicted"/>
<dbReference type="InterPro" id="IPR029069">
    <property type="entry name" value="HotDog_dom_sf"/>
</dbReference>